<dbReference type="PROSITE" id="PS00138">
    <property type="entry name" value="SUBTILASE_SER"/>
    <property type="match status" value="1"/>
</dbReference>
<evidence type="ECO:0000259" key="8">
    <source>
        <dbReference type="Pfam" id="PF00082"/>
    </source>
</evidence>
<evidence type="ECO:0000256" key="2">
    <source>
        <dbReference type="ARBA" id="ARBA00022670"/>
    </source>
</evidence>
<evidence type="ECO:0000256" key="5">
    <source>
        <dbReference type="ARBA" id="ARBA00022825"/>
    </source>
</evidence>
<evidence type="ECO:0000256" key="1">
    <source>
        <dbReference type="ARBA" id="ARBA00011073"/>
    </source>
</evidence>
<evidence type="ECO:0000256" key="4">
    <source>
        <dbReference type="ARBA" id="ARBA00022801"/>
    </source>
</evidence>
<sequence length="716" mass="77213">MAGIFYPKFPSILLVLCVLTLPNHSHALDEERKLYIVYMGNLDEKHESPSSHHFNILQEVVDISLVRQSLVRSYTRSFNGFAAYLTPQEQEKLADHEEVVSIFPSKTFQLQTTRSWDFMGFPENVHRNPTVESDTIIGSFSDKGFGPPPKKWKGVCKGGSNFTCNNKLIGARFYGSDSARDTEGHGTHTASTAAGNIVRDASFYGIAKGTARGAVPSSRIAAYKVCSARGCSSADILAGFDDAIADSVDLITISIGGTYAQELENDPIAIGSFHASHKGILVIQSAGNSGDQGSVGSVAPWIFTVAASTTDRGIVTKVALGNGSILTGKSVNSFKLKGTAFPLVYGKEASSPELCDEESAKECILNCLQDNLVKGKIVLCDNFKGRLEALRAGALGSIGQYEGDVSLVVPLPTSALTLHDFFAVESYVNSTKAPKVNILTSESIRNLDAPRVASFSSKGPNSIIQNILKPDVTAPGIEILAAFSADASPSEIPSDKRSVKYSILSGTSMSCPHVAGAAAYVKSLHPDWSPSAIKSALMTTAWRMDVKHNQETEFAYGSGHIDPVKAADPGLVYETVEDDYVKLLCGLGSDTSTLRKIFGVNFNCSEKLKANPKDLNYPSMTINLNTFRRSIPFSEKFPRTVTNVGRTNSTYKAKTSVSSDYSITVNPNILTFGELNEKKTFEVTISGKFNGNMISASLEWSDGAHNVRSPIVVYNY</sequence>
<dbReference type="FunFam" id="3.30.70.80:FF:000002">
    <property type="entry name" value="Subtilisin-like protease SBT5.3"/>
    <property type="match status" value="1"/>
</dbReference>
<proteinExistence type="inferred from homology"/>
<evidence type="ECO:0008006" key="13">
    <source>
        <dbReference type="Google" id="ProtNLM"/>
    </source>
</evidence>
<feature type="active site" description="Charge relay system" evidence="6">
    <location>
        <position position="142"/>
    </location>
</feature>
<comment type="similarity">
    <text evidence="1 6">Belongs to the peptidase S8 family.</text>
</comment>
<dbReference type="GO" id="GO:0006508">
    <property type="term" value="P:proteolysis"/>
    <property type="evidence" value="ECO:0007669"/>
    <property type="project" value="UniProtKB-KW"/>
</dbReference>
<keyword evidence="12" id="KW-1185">Reference proteome</keyword>
<evidence type="ECO:0000259" key="9">
    <source>
        <dbReference type="Pfam" id="PF05922"/>
    </source>
</evidence>
<dbReference type="Pfam" id="PF17766">
    <property type="entry name" value="fn3_6"/>
    <property type="match status" value="1"/>
</dbReference>
<protein>
    <recommendedName>
        <fullName evidence="13">Cucumisin</fullName>
    </recommendedName>
</protein>
<organism evidence="11 12">
    <name type="scientific">Penstemon smallii</name>
    <dbReference type="NCBI Taxonomy" id="265156"/>
    <lineage>
        <taxon>Eukaryota</taxon>
        <taxon>Viridiplantae</taxon>
        <taxon>Streptophyta</taxon>
        <taxon>Embryophyta</taxon>
        <taxon>Tracheophyta</taxon>
        <taxon>Spermatophyta</taxon>
        <taxon>Magnoliopsida</taxon>
        <taxon>eudicotyledons</taxon>
        <taxon>Gunneridae</taxon>
        <taxon>Pentapetalae</taxon>
        <taxon>asterids</taxon>
        <taxon>lamiids</taxon>
        <taxon>Lamiales</taxon>
        <taxon>Plantaginaceae</taxon>
        <taxon>Cheloneae</taxon>
        <taxon>Penstemon</taxon>
    </lineage>
</organism>
<dbReference type="AlphaFoldDB" id="A0ABD3SI76"/>
<evidence type="ECO:0000313" key="11">
    <source>
        <dbReference type="EMBL" id="KAL3824160.1"/>
    </source>
</evidence>
<dbReference type="InterPro" id="IPR034197">
    <property type="entry name" value="Peptidases_S8_3"/>
</dbReference>
<name>A0ABD3SI76_9LAMI</name>
<keyword evidence="4 6" id="KW-0378">Hydrolase</keyword>
<feature type="domain" description="Peptidase S8/S53" evidence="8">
    <location>
        <begin position="177"/>
        <end position="559"/>
    </location>
</feature>
<dbReference type="InterPro" id="IPR041469">
    <property type="entry name" value="Subtilisin-like_FN3"/>
</dbReference>
<dbReference type="Gene3D" id="3.40.50.200">
    <property type="entry name" value="Peptidase S8/S53 domain"/>
    <property type="match status" value="1"/>
</dbReference>
<dbReference type="InterPro" id="IPR037045">
    <property type="entry name" value="S8pro/Inhibitor_I9_sf"/>
</dbReference>
<gene>
    <name evidence="11" type="ORF">ACJIZ3_020189</name>
</gene>
<dbReference type="InterPro" id="IPR036852">
    <property type="entry name" value="Peptidase_S8/S53_dom_sf"/>
</dbReference>
<evidence type="ECO:0000256" key="3">
    <source>
        <dbReference type="ARBA" id="ARBA00022729"/>
    </source>
</evidence>
<dbReference type="InterPro" id="IPR015500">
    <property type="entry name" value="Peptidase_S8_subtilisin-rel"/>
</dbReference>
<feature type="chain" id="PRO_5044804327" description="Cucumisin" evidence="7">
    <location>
        <begin position="28"/>
        <end position="716"/>
    </location>
</feature>
<accession>A0ABD3SI76</accession>
<dbReference type="EMBL" id="JBJXBP010000006">
    <property type="protein sequence ID" value="KAL3824160.1"/>
    <property type="molecule type" value="Genomic_DNA"/>
</dbReference>
<keyword evidence="3 7" id="KW-0732">Signal</keyword>
<dbReference type="PRINTS" id="PR00723">
    <property type="entry name" value="SUBTILISIN"/>
</dbReference>
<dbReference type="Gene3D" id="3.50.30.30">
    <property type="match status" value="1"/>
</dbReference>
<comment type="caution">
    <text evidence="11">The sequence shown here is derived from an EMBL/GenBank/DDBJ whole genome shotgun (WGS) entry which is preliminary data.</text>
</comment>
<evidence type="ECO:0000256" key="7">
    <source>
        <dbReference type="SAM" id="SignalP"/>
    </source>
</evidence>
<dbReference type="Pfam" id="PF05922">
    <property type="entry name" value="Inhibitor_I9"/>
    <property type="match status" value="1"/>
</dbReference>
<dbReference type="Gene3D" id="2.60.40.2310">
    <property type="match status" value="1"/>
</dbReference>
<feature type="domain" description="Inhibitor I9" evidence="9">
    <location>
        <begin position="35"/>
        <end position="111"/>
    </location>
</feature>
<dbReference type="PROSITE" id="PS51892">
    <property type="entry name" value="SUBTILASE"/>
    <property type="match status" value="1"/>
</dbReference>
<feature type="active site" description="Charge relay system" evidence="6">
    <location>
        <position position="185"/>
    </location>
</feature>
<dbReference type="GO" id="GO:0004252">
    <property type="term" value="F:serine-type endopeptidase activity"/>
    <property type="evidence" value="ECO:0007669"/>
    <property type="project" value="UniProtKB-UniRule"/>
</dbReference>
<dbReference type="InterPro" id="IPR045051">
    <property type="entry name" value="SBT"/>
</dbReference>
<feature type="domain" description="Subtilisin-like protease fibronectin type-III" evidence="10">
    <location>
        <begin position="614"/>
        <end position="713"/>
    </location>
</feature>
<evidence type="ECO:0000256" key="6">
    <source>
        <dbReference type="PROSITE-ProRule" id="PRU01240"/>
    </source>
</evidence>
<feature type="active site" description="Charge relay system" evidence="6">
    <location>
        <position position="508"/>
    </location>
</feature>
<dbReference type="Pfam" id="PF00082">
    <property type="entry name" value="Peptidase_S8"/>
    <property type="match status" value="1"/>
</dbReference>
<dbReference type="CDD" id="cd02120">
    <property type="entry name" value="PA_subtilisin_like"/>
    <property type="match status" value="1"/>
</dbReference>
<keyword evidence="5 6" id="KW-0720">Serine protease</keyword>
<dbReference type="Proteomes" id="UP001634393">
    <property type="component" value="Unassembled WGS sequence"/>
</dbReference>
<dbReference type="InterPro" id="IPR010259">
    <property type="entry name" value="S8pro/Inhibitor_I9"/>
</dbReference>
<dbReference type="PANTHER" id="PTHR10795">
    <property type="entry name" value="PROPROTEIN CONVERTASE SUBTILISIN/KEXIN"/>
    <property type="match status" value="1"/>
</dbReference>
<evidence type="ECO:0000259" key="10">
    <source>
        <dbReference type="Pfam" id="PF17766"/>
    </source>
</evidence>
<dbReference type="Gene3D" id="3.30.70.80">
    <property type="entry name" value="Peptidase S8 propeptide/proteinase inhibitor I9"/>
    <property type="match status" value="1"/>
</dbReference>
<feature type="signal peptide" evidence="7">
    <location>
        <begin position="1"/>
        <end position="27"/>
    </location>
</feature>
<reference evidence="11 12" key="1">
    <citation type="submission" date="2024-12" db="EMBL/GenBank/DDBJ databases">
        <title>The unique morphological basis and parallel evolutionary history of personate flowers in Penstemon.</title>
        <authorList>
            <person name="Depatie T.H."/>
            <person name="Wessinger C.A."/>
        </authorList>
    </citation>
    <scope>NUCLEOTIDE SEQUENCE [LARGE SCALE GENOMIC DNA]</scope>
    <source>
        <strain evidence="11">WTNN_2</strain>
        <tissue evidence="11">Leaf</tissue>
    </source>
</reference>
<dbReference type="SUPFAM" id="SSF52743">
    <property type="entry name" value="Subtilisin-like"/>
    <property type="match status" value="1"/>
</dbReference>
<dbReference type="InterPro" id="IPR023828">
    <property type="entry name" value="Peptidase_S8_Ser-AS"/>
</dbReference>
<keyword evidence="2 6" id="KW-0645">Protease</keyword>
<dbReference type="CDD" id="cd04852">
    <property type="entry name" value="Peptidases_S8_3"/>
    <property type="match status" value="1"/>
</dbReference>
<evidence type="ECO:0000313" key="12">
    <source>
        <dbReference type="Proteomes" id="UP001634393"/>
    </source>
</evidence>
<dbReference type="InterPro" id="IPR000209">
    <property type="entry name" value="Peptidase_S8/S53_dom"/>
</dbReference>